<comment type="caution">
    <text evidence="6">The sequence shown here is derived from an EMBL/GenBank/DDBJ whole genome shotgun (WGS) entry which is preliminary data.</text>
</comment>
<dbReference type="PANTHER" id="PTHR11986:SF79">
    <property type="entry name" value="ACETYLORNITHINE AMINOTRANSFERASE, MITOCHONDRIAL"/>
    <property type="match status" value="1"/>
</dbReference>
<dbReference type="Proteomes" id="UP000609530">
    <property type="component" value="Unassembled WGS sequence"/>
</dbReference>
<dbReference type="SUPFAM" id="SSF53383">
    <property type="entry name" value="PLP-dependent transferases"/>
    <property type="match status" value="1"/>
</dbReference>
<organism evidence="6 7">
    <name type="scientific">Pseudomonas oryzicola</name>
    <dbReference type="NCBI Taxonomy" id="485876"/>
    <lineage>
        <taxon>Bacteria</taxon>
        <taxon>Pseudomonadati</taxon>
        <taxon>Pseudomonadota</taxon>
        <taxon>Gammaproteobacteria</taxon>
        <taxon>Pseudomonadales</taxon>
        <taxon>Pseudomonadaceae</taxon>
        <taxon>Pseudomonas</taxon>
    </lineage>
</organism>
<keyword evidence="2 6" id="KW-0032">Aminotransferase</keyword>
<dbReference type="InterPro" id="IPR015424">
    <property type="entry name" value="PyrdxlP-dep_Trfase"/>
</dbReference>
<dbReference type="InterPro" id="IPR015421">
    <property type="entry name" value="PyrdxlP-dep_Trfase_major"/>
</dbReference>
<dbReference type="InterPro" id="IPR015422">
    <property type="entry name" value="PyrdxlP-dep_Trfase_small"/>
</dbReference>
<dbReference type="InterPro" id="IPR050103">
    <property type="entry name" value="Class-III_PLP-dep_AT"/>
</dbReference>
<dbReference type="EMBL" id="JABWRZ020000002">
    <property type="protein sequence ID" value="MBV4493088.1"/>
    <property type="molecule type" value="Genomic_DNA"/>
</dbReference>
<evidence type="ECO:0000256" key="5">
    <source>
        <dbReference type="RuleBase" id="RU003560"/>
    </source>
</evidence>
<evidence type="ECO:0000256" key="3">
    <source>
        <dbReference type="ARBA" id="ARBA00022679"/>
    </source>
</evidence>
<dbReference type="RefSeq" id="WP_186673960.1">
    <property type="nucleotide sequence ID" value="NZ_JABWRZ020000002.1"/>
</dbReference>
<dbReference type="GO" id="GO:0008483">
    <property type="term" value="F:transaminase activity"/>
    <property type="evidence" value="ECO:0007669"/>
    <property type="project" value="UniProtKB-KW"/>
</dbReference>
<name>A0ABS6QFV4_9PSED</name>
<evidence type="ECO:0000313" key="6">
    <source>
        <dbReference type="EMBL" id="MBV4493088.1"/>
    </source>
</evidence>
<comment type="similarity">
    <text evidence="5">Belongs to the class-III pyridoxal-phosphate-dependent aminotransferase family.</text>
</comment>
<evidence type="ECO:0000256" key="2">
    <source>
        <dbReference type="ARBA" id="ARBA00022576"/>
    </source>
</evidence>
<reference evidence="6 7" key="1">
    <citation type="journal article" date="2020" name="Microorganisms">
        <title>Reliable Identification of Environmental Pseudomonas Isolates Using the rpoD Gene.</title>
        <authorList>
            <consortium name="The Broad Institute Genome Sequencing Platform"/>
            <person name="Girard L."/>
            <person name="Lood C."/>
            <person name="Rokni-Zadeh H."/>
            <person name="van Noort V."/>
            <person name="Lavigne R."/>
            <person name="De Mot R."/>
        </authorList>
    </citation>
    <scope>NUCLEOTIDE SEQUENCE [LARGE SCALE GENOMIC DNA]</scope>
    <source>
        <strain evidence="6 7">RD9SR1</strain>
    </source>
</reference>
<dbReference type="InterPro" id="IPR049704">
    <property type="entry name" value="Aminotrans_3_PPA_site"/>
</dbReference>
<keyword evidence="7" id="KW-1185">Reference proteome</keyword>
<protein>
    <submittedName>
        <fullName evidence="6">Aminotransferase class III-fold pyridoxal phosphate-dependent enzyme</fullName>
    </submittedName>
</protein>
<keyword evidence="3" id="KW-0808">Transferase</keyword>
<dbReference type="Gene3D" id="3.40.640.10">
    <property type="entry name" value="Type I PLP-dependent aspartate aminotransferase-like (Major domain)"/>
    <property type="match status" value="1"/>
</dbReference>
<evidence type="ECO:0000256" key="1">
    <source>
        <dbReference type="ARBA" id="ARBA00001933"/>
    </source>
</evidence>
<dbReference type="InterPro" id="IPR005814">
    <property type="entry name" value="Aminotrans_3"/>
</dbReference>
<dbReference type="PROSITE" id="PS00600">
    <property type="entry name" value="AA_TRANSFER_CLASS_3"/>
    <property type="match status" value="1"/>
</dbReference>
<dbReference type="Gene3D" id="3.90.1150.10">
    <property type="entry name" value="Aspartate Aminotransferase, domain 1"/>
    <property type="match status" value="1"/>
</dbReference>
<dbReference type="Pfam" id="PF00202">
    <property type="entry name" value="Aminotran_3"/>
    <property type="match status" value="1"/>
</dbReference>
<accession>A0ABS6QFV4</accession>
<keyword evidence="4 5" id="KW-0663">Pyridoxal phosphate</keyword>
<comment type="cofactor">
    <cofactor evidence="1">
        <name>pyridoxal 5'-phosphate</name>
        <dbReference type="ChEBI" id="CHEBI:597326"/>
    </cofactor>
</comment>
<sequence length="410" mass="44740">MERYQALVNPHWAALLQQLGEAPVFIRAKGEFLYDNEDKRWLDFVGHYGASVLGHNHEMVQQRLVALLGQDLPTGAPLGICTGAAPLAERLIKRIELPGSWKLCTLTTGTEAVEGAVKAALFHTSRRKVLVRQRCFHGNSAFTLHLSDQPAHRVGFEALRPDLDVVFFEEIDQALALVAREDIAALLIEPVQAMGGGRCCAADEADRLLLACREFGTVSIVDEVFSGLGRCGAYSAMQALGWRERPDVLLLAKALTGGMIPSAQLLLRTPLFDKLFARPGCQKILGSTFANNNLALNLASAVLDLLDEYLRADNAMAPLTHFAGQLRACAASCPGVIEEVTALGACFFIRARDAQTCFNLWHSLFLNQVCTTTCSHDPAVLKLIVPLTVSQDSLDEFLQVFSELTLDLQG</sequence>
<proteinExistence type="inferred from homology"/>
<evidence type="ECO:0000313" key="7">
    <source>
        <dbReference type="Proteomes" id="UP000609530"/>
    </source>
</evidence>
<gene>
    <name evidence="6" type="ORF">HU760_021080</name>
</gene>
<evidence type="ECO:0000256" key="4">
    <source>
        <dbReference type="ARBA" id="ARBA00022898"/>
    </source>
</evidence>
<dbReference type="PIRSF" id="PIRSF000521">
    <property type="entry name" value="Transaminase_4ab_Lys_Orn"/>
    <property type="match status" value="1"/>
</dbReference>
<dbReference type="PANTHER" id="PTHR11986">
    <property type="entry name" value="AMINOTRANSFERASE CLASS III"/>
    <property type="match status" value="1"/>
</dbReference>